<protein>
    <submittedName>
        <fullName evidence="1">Uncharacterized protein</fullName>
    </submittedName>
</protein>
<dbReference type="EMBL" id="JANBUJ010002272">
    <property type="protein sequence ID" value="KAJ2764652.1"/>
    <property type="molecule type" value="Genomic_DNA"/>
</dbReference>
<evidence type="ECO:0000313" key="2">
    <source>
        <dbReference type="Proteomes" id="UP001140234"/>
    </source>
</evidence>
<proteinExistence type="predicted"/>
<reference evidence="1" key="1">
    <citation type="submission" date="2022-07" db="EMBL/GenBank/DDBJ databases">
        <title>Phylogenomic reconstructions and comparative analyses of Kickxellomycotina fungi.</title>
        <authorList>
            <person name="Reynolds N.K."/>
            <person name="Stajich J.E."/>
            <person name="Barry K."/>
            <person name="Grigoriev I.V."/>
            <person name="Crous P."/>
            <person name="Smith M.E."/>
        </authorList>
    </citation>
    <scope>NUCLEOTIDE SEQUENCE</scope>
    <source>
        <strain evidence="1">CBS 109366</strain>
    </source>
</reference>
<sequence length="462" mass="48522">MVRPTAPVDDGRLSMMDDSDSGSEVDLRRVQIQAIPHSTISADALRAQGSAAQSRAADINIVDDNDSDDGAGAGMPYGLPSAANGLPMGLPAGAAGADDGSAPTPVGRKGSGLRAALASKFAAKKKPKDLRAAVVVSTKRQQHQLESLMSQSGAAGRDTPSTPMVGGQPVGHPMSFQHVEHLSPTDIAPKMPLINSQLQKAAEAPAKGPAPSERRLKFRNFKPAALLTKPPKPPAASASAGKRPATVRGKAIGAPIGFQHVDHLSPTEYSMQQFHLLNHRQQQSEIVSVLRQNSESSGEQQRRRAPSLSDRPDKITFRGLPVSGPVSFEHVEHVSPREYRRHMEDLARAASDATTPVSNPATTVTDDCASPGAAPPTVRRSPSDYAAEASLDAASEASDDTSDERPRIAALQHTSQTSRTAASEAGLSKPPRVSPSMIKELQMRAKQPPAGDANGSSSNIAK</sequence>
<evidence type="ECO:0000313" key="1">
    <source>
        <dbReference type="EMBL" id="KAJ2764652.1"/>
    </source>
</evidence>
<accession>A0ACC1JPE2</accession>
<comment type="caution">
    <text evidence="1">The sequence shown here is derived from an EMBL/GenBank/DDBJ whole genome shotgun (WGS) entry which is preliminary data.</text>
</comment>
<gene>
    <name evidence="1" type="ORF">IWQ57_005086</name>
</gene>
<organism evidence="1 2">
    <name type="scientific">Coemansia nantahalensis</name>
    <dbReference type="NCBI Taxonomy" id="2789366"/>
    <lineage>
        <taxon>Eukaryota</taxon>
        <taxon>Fungi</taxon>
        <taxon>Fungi incertae sedis</taxon>
        <taxon>Zoopagomycota</taxon>
        <taxon>Kickxellomycotina</taxon>
        <taxon>Kickxellomycetes</taxon>
        <taxon>Kickxellales</taxon>
        <taxon>Kickxellaceae</taxon>
        <taxon>Coemansia</taxon>
    </lineage>
</organism>
<name>A0ACC1JPE2_9FUNG</name>
<dbReference type="Proteomes" id="UP001140234">
    <property type="component" value="Unassembled WGS sequence"/>
</dbReference>
<keyword evidence="2" id="KW-1185">Reference proteome</keyword>
<feature type="non-terminal residue" evidence="1">
    <location>
        <position position="462"/>
    </location>
</feature>